<dbReference type="EMBL" id="JAHXDN010000002">
    <property type="protein sequence ID" value="MBW4707476.1"/>
    <property type="molecule type" value="Genomic_DNA"/>
</dbReference>
<proteinExistence type="predicted"/>
<organism evidence="3 4">
    <name type="scientific">Roseobacter insulae</name>
    <dbReference type="NCBI Taxonomy" id="2859783"/>
    <lineage>
        <taxon>Bacteria</taxon>
        <taxon>Pseudomonadati</taxon>
        <taxon>Pseudomonadota</taxon>
        <taxon>Alphaproteobacteria</taxon>
        <taxon>Rhodobacterales</taxon>
        <taxon>Roseobacteraceae</taxon>
        <taxon>Roseobacter</taxon>
    </lineage>
</organism>
<evidence type="ECO:0000259" key="2">
    <source>
        <dbReference type="PROSITE" id="PS50994"/>
    </source>
</evidence>
<protein>
    <submittedName>
        <fullName evidence="3">DDE-type integrase/transposase/recombinase</fullName>
    </submittedName>
</protein>
<feature type="region of interest" description="Disordered" evidence="1">
    <location>
        <begin position="126"/>
        <end position="198"/>
    </location>
</feature>
<dbReference type="PANTHER" id="PTHR47515:SF1">
    <property type="entry name" value="BLR2054 PROTEIN"/>
    <property type="match status" value="1"/>
</dbReference>
<dbReference type="PROSITE" id="PS50994">
    <property type="entry name" value="INTEGRASE"/>
    <property type="match status" value="1"/>
</dbReference>
<accession>A0A9X1JXU8</accession>
<evidence type="ECO:0000313" key="4">
    <source>
        <dbReference type="Proteomes" id="UP001138661"/>
    </source>
</evidence>
<feature type="region of interest" description="Disordered" evidence="1">
    <location>
        <begin position="227"/>
        <end position="250"/>
    </location>
</feature>
<comment type="caution">
    <text evidence="3">The sequence shown here is derived from an EMBL/GenBank/DDBJ whole genome shotgun (WGS) entry which is preliminary data.</text>
</comment>
<feature type="domain" description="Integrase catalytic" evidence="2">
    <location>
        <begin position="19"/>
        <end position="194"/>
    </location>
</feature>
<evidence type="ECO:0000313" key="3">
    <source>
        <dbReference type="EMBL" id="MBW4707476.1"/>
    </source>
</evidence>
<keyword evidence="4" id="KW-1185">Reference proteome</keyword>
<reference evidence="3" key="1">
    <citation type="submission" date="2021-07" db="EMBL/GenBank/DDBJ databases">
        <title>Roseobacter insulae sp. nov., isolated from a tidal flat.</title>
        <authorList>
            <person name="Park S."/>
            <person name="Yoon J.-H."/>
        </authorList>
    </citation>
    <scope>NUCLEOTIDE SEQUENCE</scope>
    <source>
        <strain evidence="3">YSTF-M11</strain>
    </source>
</reference>
<name>A0A9X1JXU8_9RHOB</name>
<dbReference type="PANTHER" id="PTHR47515">
    <property type="entry name" value="LOW CALCIUM RESPONSE LOCUS PROTEIN T"/>
    <property type="match status" value="1"/>
</dbReference>
<gene>
    <name evidence="3" type="ORF">KX928_06720</name>
</gene>
<evidence type="ECO:0000256" key="1">
    <source>
        <dbReference type="SAM" id="MobiDB-lite"/>
    </source>
</evidence>
<sequence length="250" mass="27840">MRKRGGRKRVLGSRTSILVPERPGERWSLNVVSAAVTDGRRFRVLAIMDDFSRGCLAPVADTSLSGLRVTRELPAIMAQRGRPETIVSDNCTELTSIAVLRWCQETGFDWHYIAPGKPAQNAFVEPFNSSFPDENRNDTLSRRWPTPTRGSLPGRRATTAADVTHPAAIPRRRNLQPNPDGEPRAPRNRQARQDQPVKRQIGDCLAHPFPLSADVSVRSIGLCPFHRNSSCNRNRSVPPHRSAGSHQDVM</sequence>
<feature type="compositionally biased region" description="Basic and acidic residues" evidence="1">
    <location>
        <begin position="181"/>
        <end position="198"/>
    </location>
</feature>
<dbReference type="GO" id="GO:0015074">
    <property type="term" value="P:DNA integration"/>
    <property type="evidence" value="ECO:0007669"/>
    <property type="project" value="InterPro"/>
</dbReference>
<dbReference type="Pfam" id="PF00665">
    <property type="entry name" value="rve"/>
    <property type="match status" value="1"/>
</dbReference>
<dbReference type="InterPro" id="IPR001584">
    <property type="entry name" value="Integrase_cat-core"/>
</dbReference>
<dbReference type="AlphaFoldDB" id="A0A9X1JXU8"/>
<dbReference type="Proteomes" id="UP001138661">
    <property type="component" value="Unassembled WGS sequence"/>
</dbReference>